<comment type="similarity">
    <text evidence="1">Belongs to the methyltransferase superfamily.</text>
</comment>
<organism evidence="4 5">
    <name type="scientific">Cephalotrichum gorgonifer</name>
    <dbReference type="NCBI Taxonomy" id="2041049"/>
    <lineage>
        <taxon>Eukaryota</taxon>
        <taxon>Fungi</taxon>
        <taxon>Dikarya</taxon>
        <taxon>Ascomycota</taxon>
        <taxon>Pezizomycotina</taxon>
        <taxon>Sordariomycetes</taxon>
        <taxon>Hypocreomycetidae</taxon>
        <taxon>Microascales</taxon>
        <taxon>Microascaceae</taxon>
        <taxon>Cephalotrichum</taxon>
    </lineage>
</organism>
<evidence type="ECO:0000256" key="1">
    <source>
        <dbReference type="ARBA" id="ARBA00008361"/>
    </source>
</evidence>
<protein>
    <recommendedName>
        <fullName evidence="6">Methyltransferase domain-containing protein</fullName>
    </recommendedName>
</protein>
<dbReference type="Gene3D" id="3.40.50.150">
    <property type="entry name" value="Vaccinia Virus protein VP39"/>
    <property type="match status" value="1"/>
</dbReference>
<reference evidence="4" key="1">
    <citation type="submission" date="2018-03" db="EMBL/GenBank/DDBJ databases">
        <authorList>
            <person name="Guldener U."/>
        </authorList>
    </citation>
    <scope>NUCLEOTIDE SEQUENCE</scope>
</reference>
<name>A0AAE8MZG3_9PEZI</name>
<dbReference type="PANTHER" id="PTHR12176">
    <property type="entry name" value="SAM-DEPENDENT METHYLTRANSFERASE SUPERFAMILY PROTEIN"/>
    <property type="match status" value="1"/>
</dbReference>
<dbReference type="EMBL" id="ONZQ02000005">
    <property type="protein sequence ID" value="SPO02007.1"/>
    <property type="molecule type" value="Genomic_DNA"/>
</dbReference>
<sequence>MTPPSFGDREYWDQRYAGASDEFEWLLPASSLDTAVLAALESSSSPAPRIIHLGCGTSSLSFQLRKIVPTPGQVHNVDFSGPCIEAGREKERALFGTGEGEGGGDGGEGGGMEWSVLDLLSSEQITRLAGEDGSPRPYEVVVDKSTLDSICCGDDVAVPPPSLIRAAAGDVPPDVSSTVPARSTMYPMDLLAVHLAHLTPPGAHWIALSYSGMRFDGWWPADGSDPATRWIRSETNCLPHPSRLWQLKSMEGIPVKEDHAGENAVAVHRPEILHYLFTLVRTDVSLASGAGD</sequence>
<keyword evidence="2" id="KW-0489">Methyltransferase</keyword>
<dbReference type="GO" id="GO:0032259">
    <property type="term" value="P:methylation"/>
    <property type="evidence" value="ECO:0007669"/>
    <property type="project" value="UniProtKB-KW"/>
</dbReference>
<dbReference type="InterPro" id="IPR029063">
    <property type="entry name" value="SAM-dependent_MTases_sf"/>
</dbReference>
<keyword evidence="3" id="KW-0808">Transferase</keyword>
<accession>A0AAE8MZG3</accession>
<dbReference type="PANTHER" id="PTHR12176:SF84">
    <property type="entry name" value="METHYLTRANSFERASE DOMAIN-CONTAINING PROTEIN"/>
    <property type="match status" value="1"/>
</dbReference>
<evidence type="ECO:0000256" key="2">
    <source>
        <dbReference type="ARBA" id="ARBA00022603"/>
    </source>
</evidence>
<dbReference type="InterPro" id="IPR051419">
    <property type="entry name" value="Lys/N-term_MeTrsfase_sf"/>
</dbReference>
<dbReference type="GO" id="GO:0008168">
    <property type="term" value="F:methyltransferase activity"/>
    <property type="evidence" value="ECO:0007669"/>
    <property type="project" value="UniProtKB-KW"/>
</dbReference>
<keyword evidence="5" id="KW-1185">Reference proteome</keyword>
<dbReference type="AlphaFoldDB" id="A0AAE8MZG3"/>
<evidence type="ECO:0000313" key="5">
    <source>
        <dbReference type="Proteomes" id="UP001187682"/>
    </source>
</evidence>
<comment type="caution">
    <text evidence="4">The sequence shown here is derived from an EMBL/GenBank/DDBJ whole genome shotgun (WGS) entry which is preliminary data.</text>
</comment>
<dbReference type="SUPFAM" id="SSF53335">
    <property type="entry name" value="S-adenosyl-L-methionine-dependent methyltransferases"/>
    <property type="match status" value="1"/>
</dbReference>
<proteinExistence type="inferred from homology"/>
<dbReference type="Proteomes" id="UP001187682">
    <property type="component" value="Unassembled WGS sequence"/>
</dbReference>
<evidence type="ECO:0000313" key="4">
    <source>
        <dbReference type="EMBL" id="SPO02007.1"/>
    </source>
</evidence>
<evidence type="ECO:0000256" key="3">
    <source>
        <dbReference type="ARBA" id="ARBA00022679"/>
    </source>
</evidence>
<gene>
    <name evidence="4" type="ORF">DNG_04680</name>
</gene>
<evidence type="ECO:0008006" key="6">
    <source>
        <dbReference type="Google" id="ProtNLM"/>
    </source>
</evidence>